<comment type="similarity">
    <text evidence="1">Belongs to the tumor necrosis factor family.</text>
</comment>
<keyword evidence="2" id="KW-0472">Membrane</keyword>
<keyword evidence="2" id="KW-0812">Transmembrane</keyword>
<dbReference type="SUPFAM" id="SSF49842">
    <property type="entry name" value="TNF-like"/>
    <property type="match status" value="1"/>
</dbReference>
<reference evidence="4" key="1">
    <citation type="submission" date="2020-05" db="UniProtKB">
        <authorList>
            <consortium name="EnsemblMetazoa"/>
        </authorList>
    </citation>
    <scope>IDENTIFICATION</scope>
    <source>
        <strain evidence="4">BB02</strain>
    </source>
</reference>
<evidence type="ECO:0000256" key="2">
    <source>
        <dbReference type="SAM" id="Phobius"/>
    </source>
</evidence>
<dbReference type="Gene3D" id="2.60.120.40">
    <property type="match status" value="1"/>
</dbReference>
<dbReference type="GO" id="GO:0006955">
    <property type="term" value="P:immune response"/>
    <property type="evidence" value="ECO:0007669"/>
    <property type="project" value="InterPro"/>
</dbReference>
<evidence type="ECO:0000259" key="3">
    <source>
        <dbReference type="Pfam" id="PF00229"/>
    </source>
</evidence>
<protein>
    <recommendedName>
        <fullName evidence="3">THD domain-containing protein</fullName>
    </recommendedName>
</protein>
<gene>
    <name evidence="4" type="primary">106079982</name>
</gene>
<dbReference type="KEGG" id="bgt:106079982"/>
<name>A0A2C9L538_BIOGL</name>
<sequence length="483" mass="55064">MLWWSKVGLLYRSGIRIIKKNRLPEFTFDLQDAGKKGTPHCPLTNLDLGLVLTSKHFNCSIRVHWMLALCTEKSCFQRLHWTMNIDDHQIEIEDDSSQSRLLQETSSIFSTDYTEPSIRCVQNGDIKTTAYLLQRLLEKLSREGLPPPTLEPYKISRDLSDIYTMPYQVSAPKLPPRPDSLKKKSVRKSYNNMFKVLLVACIFLVFCLIGVISLALKFYLDTNSCSINEIIIRYNETVMGEENLTSTQMPVTESFKSTATKSTPEIHCCCEMCRNAPVNQDRSRGQLNRMASISTPFANFDSSRQSANDVCVFGSACARVGIQIPDDLKQCADLSDERGILLNDSLDTRQRQNRKGIIVHNNSSLDIKIDGTYMVQSRLAYNPNCSSICPSSQQHNFVHKVLVYRIRDRHNTQKDEKIELLRGEQKCCDDCSNHSGISYVRGIFQLLRSDDVYIKTTGQELIKYNHISSYLEVVLLKEGLEDP</sequence>
<dbReference type="GO" id="GO:0016020">
    <property type="term" value="C:membrane"/>
    <property type="evidence" value="ECO:0007669"/>
    <property type="project" value="InterPro"/>
</dbReference>
<dbReference type="GO" id="GO:0005164">
    <property type="term" value="F:tumor necrosis factor receptor binding"/>
    <property type="evidence" value="ECO:0007669"/>
    <property type="project" value="InterPro"/>
</dbReference>
<evidence type="ECO:0000313" key="5">
    <source>
        <dbReference type="Proteomes" id="UP000076420"/>
    </source>
</evidence>
<dbReference type="Pfam" id="PF00229">
    <property type="entry name" value="TNF"/>
    <property type="match status" value="1"/>
</dbReference>
<dbReference type="EnsemblMetazoa" id="BGLB027185-RC">
    <property type="protein sequence ID" value="BGLB027185-PC"/>
    <property type="gene ID" value="BGLB027185"/>
</dbReference>
<dbReference type="OrthoDB" id="6055817at2759"/>
<feature type="domain" description="THD" evidence="3">
    <location>
        <begin position="354"/>
        <end position="474"/>
    </location>
</feature>
<dbReference type="EnsemblMetazoa" id="BGLB027185-RB">
    <property type="protein sequence ID" value="BGLB027185-PB"/>
    <property type="gene ID" value="BGLB027185"/>
</dbReference>
<evidence type="ECO:0000313" key="4">
    <source>
        <dbReference type="EnsemblMetazoa" id="BGLB027185-PB"/>
    </source>
</evidence>
<dbReference type="VEuPathDB" id="VectorBase:BGLB027185"/>
<dbReference type="InterPro" id="IPR008983">
    <property type="entry name" value="Tumour_necrosis_fac-like_dom"/>
</dbReference>
<feature type="transmembrane region" description="Helical" evidence="2">
    <location>
        <begin position="196"/>
        <end position="220"/>
    </location>
</feature>
<dbReference type="VEuPathDB" id="VectorBase:BGLAX_047351"/>
<proteinExistence type="inferred from homology"/>
<organism evidence="4 5">
    <name type="scientific">Biomphalaria glabrata</name>
    <name type="common">Bloodfluke planorb</name>
    <name type="synonym">Freshwater snail</name>
    <dbReference type="NCBI Taxonomy" id="6526"/>
    <lineage>
        <taxon>Eukaryota</taxon>
        <taxon>Metazoa</taxon>
        <taxon>Spiralia</taxon>
        <taxon>Lophotrochozoa</taxon>
        <taxon>Mollusca</taxon>
        <taxon>Gastropoda</taxon>
        <taxon>Heterobranchia</taxon>
        <taxon>Euthyneura</taxon>
        <taxon>Panpulmonata</taxon>
        <taxon>Hygrophila</taxon>
        <taxon>Lymnaeoidea</taxon>
        <taxon>Planorbidae</taxon>
        <taxon>Biomphalaria</taxon>
    </lineage>
</organism>
<dbReference type="AlphaFoldDB" id="A0A2C9L538"/>
<dbReference type="Proteomes" id="UP000076420">
    <property type="component" value="Unassembled WGS sequence"/>
</dbReference>
<accession>A0A2C9L538</accession>
<keyword evidence="2" id="KW-1133">Transmembrane helix</keyword>
<dbReference type="InterPro" id="IPR006052">
    <property type="entry name" value="TNF_dom"/>
</dbReference>
<evidence type="ECO:0000256" key="1">
    <source>
        <dbReference type="ARBA" id="ARBA00008670"/>
    </source>
</evidence>